<dbReference type="EC" id="3.2.1.51" evidence="3"/>
<dbReference type="GO" id="GO:0004560">
    <property type="term" value="F:alpha-L-fucosidase activity"/>
    <property type="evidence" value="ECO:0007669"/>
    <property type="project" value="UniProtKB-EC"/>
</dbReference>
<dbReference type="InterPro" id="IPR016286">
    <property type="entry name" value="FUC_metazoa-typ"/>
</dbReference>
<evidence type="ECO:0000256" key="4">
    <source>
        <dbReference type="ARBA" id="ARBA00022729"/>
    </source>
</evidence>
<dbReference type="Pfam" id="PF01120">
    <property type="entry name" value="Alpha_L_fucos"/>
    <property type="match status" value="2"/>
</dbReference>
<comment type="function">
    <text evidence="1">Alpha-L-fucosidase is responsible for hydrolyzing the alpha-1,6-linked fucose joined to the reducing-end N-acetylglucosamine of the carbohydrate moieties of glycoproteins.</text>
</comment>
<feature type="domain" description="Glycoside hydrolase family 29 N-terminal" evidence="7">
    <location>
        <begin position="26"/>
        <end position="158"/>
    </location>
</feature>
<dbReference type="GO" id="GO:0016139">
    <property type="term" value="P:glycoside catabolic process"/>
    <property type="evidence" value="ECO:0007669"/>
    <property type="project" value="TreeGrafter"/>
</dbReference>
<dbReference type="PROSITE" id="PS00385">
    <property type="entry name" value="ALPHA_L_FUCOSIDASE"/>
    <property type="match status" value="1"/>
</dbReference>
<protein>
    <recommendedName>
        <fullName evidence="3">alpha-L-fucosidase</fullName>
        <ecNumber evidence="3">3.2.1.51</ecNumber>
    </recommendedName>
</protein>
<keyword evidence="6" id="KW-0326">Glycosidase</keyword>
<keyword evidence="4" id="KW-0732">Signal</keyword>
<evidence type="ECO:0000259" key="7">
    <source>
        <dbReference type="Pfam" id="PF01120"/>
    </source>
</evidence>
<dbReference type="GO" id="GO:0005764">
    <property type="term" value="C:lysosome"/>
    <property type="evidence" value="ECO:0007669"/>
    <property type="project" value="TreeGrafter"/>
</dbReference>
<evidence type="ECO:0000256" key="2">
    <source>
        <dbReference type="ARBA" id="ARBA00007951"/>
    </source>
</evidence>
<dbReference type="EMBL" id="SEYY01008387">
    <property type="protein sequence ID" value="KAB7502168.1"/>
    <property type="molecule type" value="Genomic_DNA"/>
</dbReference>
<reference evidence="8 9" key="1">
    <citation type="journal article" date="2019" name="PLoS Biol.">
        <title>Sex chromosomes control vertical transmission of feminizing Wolbachia symbionts in an isopod.</title>
        <authorList>
            <person name="Becking T."/>
            <person name="Chebbi M.A."/>
            <person name="Giraud I."/>
            <person name="Moumen B."/>
            <person name="Laverre T."/>
            <person name="Caubet Y."/>
            <person name="Peccoud J."/>
            <person name="Gilbert C."/>
            <person name="Cordaux R."/>
        </authorList>
    </citation>
    <scope>NUCLEOTIDE SEQUENCE [LARGE SCALE GENOMIC DNA]</scope>
    <source>
        <strain evidence="8">ANa2</strain>
        <tissue evidence="8">Whole body excluding digestive tract and cuticle</tissue>
    </source>
</reference>
<dbReference type="InterPro" id="IPR018526">
    <property type="entry name" value="Glyco_hydro_29_CS"/>
</dbReference>
<name>A0A5N5T7Z6_9CRUS</name>
<proteinExistence type="inferred from homology"/>
<dbReference type="GO" id="GO:0006004">
    <property type="term" value="P:fucose metabolic process"/>
    <property type="evidence" value="ECO:0007669"/>
    <property type="project" value="InterPro"/>
</dbReference>
<evidence type="ECO:0000256" key="3">
    <source>
        <dbReference type="ARBA" id="ARBA00012662"/>
    </source>
</evidence>
<evidence type="ECO:0000313" key="8">
    <source>
        <dbReference type="EMBL" id="KAB7502168.1"/>
    </source>
</evidence>
<dbReference type="PRINTS" id="PR00741">
    <property type="entry name" value="GLHYDRLASE29"/>
</dbReference>
<evidence type="ECO:0000256" key="6">
    <source>
        <dbReference type="ARBA" id="ARBA00023295"/>
    </source>
</evidence>
<feature type="domain" description="Glycoside hydrolase family 29 N-terminal" evidence="7">
    <location>
        <begin position="159"/>
        <end position="267"/>
    </location>
</feature>
<evidence type="ECO:0000313" key="9">
    <source>
        <dbReference type="Proteomes" id="UP000326759"/>
    </source>
</evidence>
<dbReference type="PANTHER" id="PTHR10030">
    <property type="entry name" value="ALPHA-L-FUCOSIDASE"/>
    <property type="match status" value="1"/>
</dbReference>
<comment type="caution">
    <text evidence="8">The sequence shown here is derived from an EMBL/GenBank/DDBJ whole genome shotgun (WGS) entry which is preliminary data.</text>
</comment>
<dbReference type="OrthoDB" id="6039950at2759"/>
<keyword evidence="9" id="KW-1185">Reference proteome</keyword>
<dbReference type="SMART" id="SM00812">
    <property type="entry name" value="Alpha_L_fucos"/>
    <property type="match status" value="1"/>
</dbReference>
<keyword evidence="5" id="KW-0378">Hydrolase</keyword>
<dbReference type="Proteomes" id="UP000326759">
    <property type="component" value="Unassembled WGS sequence"/>
</dbReference>
<dbReference type="SUPFAM" id="SSF51445">
    <property type="entry name" value="(Trans)glycosidases"/>
    <property type="match status" value="1"/>
</dbReference>
<dbReference type="Gene3D" id="3.20.20.80">
    <property type="entry name" value="Glycosidases"/>
    <property type="match status" value="2"/>
</dbReference>
<evidence type="ECO:0000256" key="5">
    <source>
        <dbReference type="ARBA" id="ARBA00022801"/>
    </source>
</evidence>
<gene>
    <name evidence="8" type="ORF">Anas_03839</name>
</gene>
<comment type="similarity">
    <text evidence="2">Belongs to the glycosyl hydrolase 29 family.</text>
</comment>
<dbReference type="PANTHER" id="PTHR10030:SF37">
    <property type="entry name" value="ALPHA-L-FUCOSIDASE-RELATED"/>
    <property type="match status" value="1"/>
</dbReference>
<dbReference type="InterPro" id="IPR000933">
    <property type="entry name" value="Glyco_hydro_29"/>
</dbReference>
<dbReference type="InterPro" id="IPR057739">
    <property type="entry name" value="Glyco_hydro_29_N"/>
</dbReference>
<sequence length="272" mass="32099">MKVITFNSCNICFVIALTLNFAWSFRYEPNWKSLDSRPLPSWYDEAKIGIFIHWGVFSVPSFGSEWFWKNLHDGSLFYVEFMKKNYRPGFTYQDFGPKFTAEFYNPEEWADIFNASGARYVVLTSKHHEGYTLWPSKYSWNWNAMDVGPGRDLIGDLTVNLYKPEIIWSDGDGEALDQYWKSKEFLAWLFNDSPVKDFVVVNDRWGKGIPCHHGSFYTCHDRYNPGKLLNHKWENCMTLDKSSWGFRREAKLEDYLTIHEVLTIMAETEIYL</sequence>
<dbReference type="InterPro" id="IPR017853">
    <property type="entry name" value="GH"/>
</dbReference>
<accession>A0A5N5T7Z6</accession>
<dbReference type="AlphaFoldDB" id="A0A5N5T7Z6"/>
<organism evidence="8 9">
    <name type="scientific">Armadillidium nasatum</name>
    <dbReference type="NCBI Taxonomy" id="96803"/>
    <lineage>
        <taxon>Eukaryota</taxon>
        <taxon>Metazoa</taxon>
        <taxon>Ecdysozoa</taxon>
        <taxon>Arthropoda</taxon>
        <taxon>Crustacea</taxon>
        <taxon>Multicrustacea</taxon>
        <taxon>Malacostraca</taxon>
        <taxon>Eumalacostraca</taxon>
        <taxon>Peracarida</taxon>
        <taxon>Isopoda</taxon>
        <taxon>Oniscidea</taxon>
        <taxon>Crinocheta</taxon>
        <taxon>Armadillidiidae</taxon>
        <taxon>Armadillidium</taxon>
    </lineage>
</organism>
<evidence type="ECO:0000256" key="1">
    <source>
        <dbReference type="ARBA" id="ARBA00004071"/>
    </source>
</evidence>